<reference evidence="4" key="2">
    <citation type="journal article" date="2018" name="Genome Biol.">
        <title>SKESA: strategic k-mer extension for scrupulous assemblies.</title>
        <authorList>
            <person name="Souvorov A."/>
            <person name="Agarwala R."/>
            <person name="Lipman D.J."/>
        </authorList>
    </citation>
    <scope>NUCLEOTIDE SEQUENCE</scope>
    <source>
        <strain evidence="4">Salmonella enterica</strain>
    </source>
</reference>
<protein>
    <submittedName>
        <fullName evidence="4">HtdF</fullName>
    </submittedName>
</protein>
<reference evidence="2" key="3">
    <citation type="submission" date="2018-12" db="EMBL/GenBank/DDBJ databases">
        <authorList>
            <person name="Ashton P.M."/>
            <person name="Dallman T."/>
            <person name="Nair S."/>
            <person name="De Pinna E."/>
            <person name="Peters T."/>
            <person name="Grant K."/>
        </authorList>
    </citation>
    <scope>NUCLEOTIDE SEQUENCE</scope>
    <source>
        <strain evidence="3">116039</strain>
        <strain evidence="2">582921</strain>
    </source>
</reference>
<reference evidence="4" key="4">
    <citation type="submission" date="2019-06" db="EMBL/GenBank/DDBJ databases">
        <authorList>
            <consortium name="NCBI Pathogen Detection Project"/>
        </authorList>
    </citation>
    <scope>NUCLEOTIDE SEQUENCE</scope>
    <source>
        <strain evidence="4">Salmonella enterica</strain>
    </source>
</reference>
<name>A0A077W311_SALTM</name>
<evidence type="ECO:0000313" key="1">
    <source>
        <dbReference type="EMBL" id="APA22857.1"/>
    </source>
</evidence>
<dbReference type="EMBL" id="DAAGLI010000039">
    <property type="protein sequence ID" value="HAB3533091.1"/>
    <property type="molecule type" value="Genomic_DNA"/>
</dbReference>
<dbReference type="EMBL" id="KX810825">
    <property type="protein sequence ID" value="APA22857.1"/>
    <property type="molecule type" value="Genomic_DNA"/>
</dbReference>
<geneLocation type="plasmid" evidence="1">
    <name>pIMP4-SEM1</name>
</geneLocation>
<keyword evidence="1" id="KW-0614">Plasmid</keyword>
<dbReference type="EMBL" id="AALLDS010000024">
    <property type="protein sequence ID" value="EDA7614492.1"/>
    <property type="molecule type" value="Genomic_DNA"/>
</dbReference>
<proteinExistence type="predicted"/>
<dbReference type="EMBL" id="AAHUQY010000025">
    <property type="protein sequence ID" value="ECA5343079.1"/>
    <property type="molecule type" value="Genomic_DNA"/>
</dbReference>
<reference evidence="1" key="1">
    <citation type="journal article" date="2016" name="Sci. Rep.">
        <title>Isolation and plasmid characterization of carbapenemase (IMP-4) producing Salmonella enterica Typhimurium from cats.</title>
        <authorList>
            <person name="Abraham S."/>
            <person name="O'Dea M."/>
            <person name="Trott D.J."/>
            <person name="Abraham R.J."/>
            <person name="Hughes D."/>
            <person name="Pang S."/>
            <person name="McKew G."/>
            <person name="Cheong E.Y."/>
            <person name="Merlino J."/>
            <person name="Saputra S."/>
            <person name="Malik R."/>
            <person name="Gottlieb T."/>
        </authorList>
    </citation>
    <scope>NUCLEOTIDE SEQUENCE</scope>
    <source>
        <strain evidence="1">MU1</strain>
        <plasmid evidence="1">pIMP4-SEM1</plasmid>
    </source>
</reference>
<gene>
    <name evidence="1" type="primary">htdF</name>
    <name evidence="3" type="ORF">A3V89_17145</name>
    <name evidence="2" type="ORF">ELS01_22130</name>
    <name evidence="4" type="ORF">GJE27_25270</name>
</gene>
<sequence length="141" mass="15589">MKSKIRYVLSGFVVLCAFAGVYKILNNVPVKPDLLDFTGNTFKKTSLFLPCDKSSPSLNIKIADNEKIVINGIASKVTFVEKADPVKSPGFCDDLDLNNSRLVHTASYSLVISETKTGFTLSNFKHLADDESLGGMWFYQK</sequence>
<dbReference type="RefSeq" id="WP_000836981.1">
    <property type="nucleotide sequence ID" value="NC_024983.1"/>
</dbReference>
<evidence type="ECO:0000313" key="4">
    <source>
        <dbReference type="EMBL" id="HAB3533091.1"/>
    </source>
</evidence>
<dbReference type="AlphaFoldDB" id="A0A077W311"/>
<organism evidence="4">
    <name type="scientific">Salmonella typhimurium</name>
    <dbReference type="NCBI Taxonomy" id="90371"/>
    <lineage>
        <taxon>Bacteria</taxon>
        <taxon>Pseudomonadati</taxon>
        <taxon>Pseudomonadota</taxon>
        <taxon>Gammaproteobacteria</taxon>
        <taxon>Enterobacterales</taxon>
        <taxon>Enterobacteriaceae</taxon>
        <taxon>Salmonella</taxon>
    </lineage>
</organism>
<evidence type="ECO:0000313" key="3">
    <source>
        <dbReference type="EMBL" id="EDA7614492.1"/>
    </source>
</evidence>
<evidence type="ECO:0000313" key="2">
    <source>
        <dbReference type="EMBL" id="ECA5343079.1"/>
    </source>
</evidence>
<accession>A0A077W311</accession>